<organism evidence="2 3">
    <name type="scientific">Daphnia magna</name>
    <dbReference type="NCBI Taxonomy" id="35525"/>
    <lineage>
        <taxon>Eukaryota</taxon>
        <taxon>Metazoa</taxon>
        <taxon>Ecdysozoa</taxon>
        <taxon>Arthropoda</taxon>
        <taxon>Crustacea</taxon>
        <taxon>Branchiopoda</taxon>
        <taxon>Diplostraca</taxon>
        <taxon>Cladocera</taxon>
        <taxon>Anomopoda</taxon>
        <taxon>Daphniidae</taxon>
        <taxon>Daphnia</taxon>
    </lineage>
</organism>
<comment type="caution">
    <text evidence="2">The sequence shown here is derived from an EMBL/GenBank/DDBJ whole genome shotgun (WGS) entry which is preliminary data.</text>
</comment>
<sequence length="57" mass="7182">MELLGGQHGERREMKKNRKKERESEMRSWYKNGQPVENWRHFKQRCLLFRTLSEYIR</sequence>
<evidence type="ECO:0000256" key="1">
    <source>
        <dbReference type="SAM" id="MobiDB-lite"/>
    </source>
</evidence>
<feature type="region of interest" description="Disordered" evidence="1">
    <location>
        <begin position="1"/>
        <end position="27"/>
    </location>
</feature>
<evidence type="ECO:0000313" key="3">
    <source>
        <dbReference type="Proteomes" id="UP000076858"/>
    </source>
</evidence>
<dbReference type="AlphaFoldDB" id="A0A164YPC6"/>
<keyword evidence="3" id="KW-1185">Reference proteome</keyword>
<protein>
    <submittedName>
        <fullName evidence="2">Uncharacterized protein</fullName>
    </submittedName>
</protein>
<evidence type="ECO:0000313" key="2">
    <source>
        <dbReference type="EMBL" id="KZS15459.1"/>
    </source>
</evidence>
<dbReference type="EMBL" id="LRGB01000868">
    <property type="protein sequence ID" value="KZS15459.1"/>
    <property type="molecule type" value="Genomic_DNA"/>
</dbReference>
<dbReference type="Proteomes" id="UP000076858">
    <property type="component" value="Unassembled WGS sequence"/>
</dbReference>
<reference evidence="2 3" key="1">
    <citation type="submission" date="2016-03" db="EMBL/GenBank/DDBJ databases">
        <title>EvidentialGene: Evidence-directed Construction of Genes on Genomes.</title>
        <authorList>
            <person name="Gilbert D.G."/>
            <person name="Choi J.-H."/>
            <person name="Mockaitis K."/>
            <person name="Colbourne J."/>
            <person name="Pfrender M."/>
        </authorList>
    </citation>
    <scope>NUCLEOTIDE SEQUENCE [LARGE SCALE GENOMIC DNA]</scope>
    <source>
        <strain evidence="2 3">Xinb3</strain>
        <tissue evidence="2">Complete organism</tissue>
    </source>
</reference>
<accession>A0A164YPC6</accession>
<gene>
    <name evidence="2" type="ORF">APZ42_018640</name>
</gene>
<proteinExistence type="predicted"/>
<name>A0A164YPC6_9CRUS</name>